<dbReference type="PROSITE" id="PS50043">
    <property type="entry name" value="HTH_LUXR_2"/>
    <property type="match status" value="1"/>
</dbReference>
<feature type="domain" description="HTH luxR-type" evidence="5">
    <location>
        <begin position="84"/>
        <end position="149"/>
    </location>
</feature>
<dbReference type="GO" id="GO:0006355">
    <property type="term" value="P:regulation of DNA-templated transcription"/>
    <property type="evidence" value="ECO:0007669"/>
    <property type="project" value="InterPro"/>
</dbReference>
<evidence type="ECO:0000256" key="4">
    <source>
        <dbReference type="SAM" id="Phobius"/>
    </source>
</evidence>
<dbReference type="STRING" id="657014.SAMN04488092_101470"/>
<evidence type="ECO:0000256" key="1">
    <source>
        <dbReference type="ARBA" id="ARBA00023015"/>
    </source>
</evidence>
<proteinExistence type="predicted"/>
<keyword evidence="1" id="KW-0805">Transcription regulation</keyword>
<dbReference type="SMART" id="SM00421">
    <property type="entry name" value="HTH_LUXR"/>
    <property type="match status" value="1"/>
</dbReference>
<dbReference type="InterPro" id="IPR016032">
    <property type="entry name" value="Sig_transdc_resp-reg_C-effctor"/>
</dbReference>
<evidence type="ECO:0000313" key="6">
    <source>
        <dbReference type="EMBL" id="SEP64488.1"/>
    </source>
</evidence>
<dbReference type="EMBL" id="FOEP01000001">
    <property type="protein sequence ID" value="SEP64488.1"/>
    <property type="molecule type" value="Genomic_DNA"/>
</dbReference>
<dbReference type="InterPro" id="IPR036388">
    <property type="entry name" value="WH-like_DNA-bd_sf"/>
</dbReference>
<accession>A0A1H8ZL84</accession>
<dbReference type="AlphaFoldDB" id="A0A1H8ZL84"/>
<evidence type="ECO:0000256" key="2">
    <source>
        <dbReference type="ARBA" id="ARBA00023125"/>
    </source>
</evidence>
<keyword evidence="3" id="KW-0804">Transcription</keyword>
<dbReference type="Gene3D" id="1.10.10.10">
    <property type="entry name" value="Winged helix-like DNA-binding domain superfamily/Winged helix DNA-binding domain"/>
    <property type="match status" value="1"/>
</dbReference>
<keyword evidence="2 6" id="KW-0238">DNA-binding</keyword>
<evidence type="ECO:0000313" key="7">
    <source>
        <dbReference type="Proteomes" id="UP000198634"/>
    </source>
</evidence>
<evidence type="ECO:0000259" key="5">
    <source>
        <dbReference type="PROSITE" id="PS50043"/>
    </source>
</evidence>
<sequence length="165" mass="18164">MAILILVQSFAAVFFLSDTIADFWTEGFVTDPDDHMFLETVASLSLVVSVLFEVRYLMQMLRRQAHMSRGLSIATGALHDLMESFFRDWRLTPAEQDVAMFVIKGMSISDIAQLRGSAEGTVKAHLNAIYRKADVSGRGELVSLLIEDLMAQPLVVPAGDGQSPA</sequence>
<dbReference type="InterPro" id="IPR000792">
    <property type="entry name" value="Tscrpt_reg_LuxR_C"/>
</dbReference>
<dbReference type="PRINTS" id="PR00038">
    <property type="entry name" value="HTHLUXR"/>
</dbReference>
<protein>
    <submittedName>
        <fullName evidence="6">DNA-binding transcriptional regulator, CsgD family</fullName>
    </submittedName>
</protein>
<dbReference type="GO" id="GO:0003677">
    <property type="term" value="F:DNA binding"/>
    <property type="evidence" value="ECO:0007669"/>
    <property type="project" value="UniProtKB-KW"/>
</dbReference>
<reference evidence="6 7" key="1">
    <citation type="submission" date="2016-10" db="EMBL/GenBank/DDBJ databases">
        <authorList>
            <person name="de Groot N.N."/>
        </authorList>
    </citation>
    <scope>NUCLEOTIDE SEQUENCE [LARGE SCALE GENOMIC DNA]</scope>
    <source>
        <strain evidence="6 7">DSM 22007</strain>
    </source>
</reference>
<keyword evidence="7" id="KW-1185">Reference proteome</keyword>
<keyword evidence="4" id="KW-1133">Transmembrane helix</keyword>
<dbReference type="CDD" id="cd06170">
    <property type="entry name" value="LuxR_C_like"/>
    <property type="match status" value="1"/>
</dbReference>
<name>A0A1H8ZL84_9RHOB</name>
<dbReference type="PANTHER" id="PTHR44688">
    <property type="entry name" value="DNA-BINDING TRANSCRIPTIONAL ACTIVATOR DEVR_DOSR"/>
    <property type="match status" value="1"/>
</dbReference>
<dbReference type="SUPFAM" id="SSF46894">
    <property type="entry name" value="C-terminal effector domain of the bipartite response regulators"/>
    <property type="match status" value="1"/>
</dbReference>
<dbReference type="Pfam" id="PF00196">
    <property type="entry name" value="GerE"/>
    <property type="match status" value="1"/>
</dbReference>
<feature type="transmembrane region" description="Helical" evidence="4">
    <location>
        <begin position="37"/>
        <end position="58"/>
    </location>
</feature>
<dbReference type="PANTHER" id="PTHR44688:SF16">
    <property type="entry name" value="DNA-BINDING TRANSCRIPTIONAL ACTIVATOR DEVR_DOSR"/>
    <property type="match status" value="1"/>
</dbReference>
<gene>
    <name evidence="6" type="ORF">SAMN04488092_101470</name>
</gene>
<evidence type="ECO:0000256" key="3">
    <source>
        <dbReference type="ARBA" id="ARBA00023163"/>
    </source>
</evidence>
<organism evidence="6 7">
    <name type="scientific">Thalassovita taeanensis</name>
    <dbReference type="NCBI Taxonomy" id="657014"/>
    <lineage>
        <taxon>Bacteria</taxon>
        <taxon>Pseudomonadati</taxon>
        <taxon>Pseudomonadota</taxon>
        <taxon>Alphaproteobacteria</taxon>
        <taxon>Rhodobacterales</taxon>
        <taxon>Roseobacteraceae</taxon>
        <taxon>Thalassovita</taxon>
    </lineage>
</organism>
<dbReference type="Proteomes" id="UP000198634">
    <property type="component" value="Unassembled WGS sequence"/>
</dbReference>
<keyword evidence="4" id="KW-0812">Transmembrane</keyword>
<keyword evidence="4" id="KW-0472">Membrane</keyword>
<dbReference type="RefSeq" id="WP_245776292.1">
    <property type="nucleotide sequence ID" value="NZ_FOEP01000001.1"/>
</dbReference>